<reference evidence="2 3" key="1">
    <citation type="submission" date="2021-12" db="EMBL/GenBank/DDBJ databases">
        <title>Siccirubricoccus leaddurans sp. nov., a high concentration Zn2+ tolerance bacterium.</title>
        <authorList>
            <person name="Cao Y."/>
        </authorList>
    </citation>
    <scope>NUCLEOTIDE SEQUENCE [LARGE SCALE GENOMIC DNA]</scope>
    <source>
        <strain evidence="2 3">KC 17139</strain>
    </source>
</reference>
<feature type="signal peptide" evidence="1">
    <location>
        <begin position="1"/>
        <end position="22"/>
    </location>
</feature>
<evidence type="ECO:0008006" key="4">
    <source>
        <dbReference type="Google" id="ProtNLM"/>
    </source>
</evidence>
<sequence>MRPFFRPALLAALLLTPLSGQAQQAQPRRLGDFQSWTAAAIGQGAQKVCYAFTRAGRQGPMLTVTHRNGSRDEVTIAGGHAYPRNAPDVKVAVGQTSLDFYTADRTAAARDGTAAVRAFRNGRDAVAKGPGPHGRGESTETFPLAGFGAAYDAISRECPARR</sequence>
<accession>A0ABT1D8H0</accession>
<comment type="caution">
    <text evidence="2">The sequence shown here is derived from an EMBL/GenBank/DDBJ whole genome shotgun (WGS) entry which is preliminary data.</text>
</comment>
<evidence type="ECO:0000313" key="2">
    <source>
        <dbReference type="EMBL" id="MCO6418223.1"/>
    </source>
</evidence>
<dbReference type="RefSeq" id="WP_252954851.1">
    <property type="nucleotide sequence ID" value="NZ_JAFIRR010000121.1"/>
</dbReference>
<keyword evidence="1" id="KW-0732">Signal</keyword>
<feature type="chain" id="PRO_5046467245" description="Mlr4354 like protein" evidence="1">
    <location>
        <begin position="23"/>
        <end position="162"/>
    </location>
</feature>
<evidence type="ECO:0000313" key="3">
    <source>
        <dbReference type="Proteomes" id="UP001523392"/>
    </source>
</evidence>
<organism evidence="2 3">
    <name type="scientific">Siccirubricoccus soli</name>
    <dbReference type="NCBI Taxonomy" id="2899147"/>
    <lineage>
        <taxon>Bacteria</taxon>
        <taxon>Pseudomonadati</taxon>
        <taxon>Pseudomonadota</taxon>
        <taxon>Alphaproteobacteria</taxon>
        <taxon>Acetobacterales</taxon>
        <taxon>Roseomonadaceae</taxon>
        <taxon>Siccirubricoccus</taxon>
    </lineage>
</organism>
<proteinExistence type="predicted"/>
<name>A0ABT1D8H0_9PROT</name>
<dbReference type="EMBL" id="JAFIRR010000121">
    <property type="protein sequence ID" value="MCO6418223.1"/>
    <property type="molecule type" value="Genomic_DNA"/>
</dbReference>
<gene>
    <name evidence="2" type="ORF">JYK14_18935</name>
</gene>
<dbReference type="Proteomes" id="UP001523392">
    <property type="component" value="Unassembled WGS sequence"/>
</dbReference>
<protein>
    <recommendedName>
        <fullName evidence="4">Mlr4354 like protein</fullName>
    </recommendedName>
</protein>
<evidence type="ECO:0000256" key="1">
    <source>
        <dbReference type="SAM" id="SignalP"/>
    </source>
</evidence>
<keyword evidence="3" id="KW-1185">Reference proteome</keyword>